<organism evidence="3 4">
    <name type="scientific">Microbacterium marinum</name>
    <dbReference type="NCBI Taxonomy" id="421115"/>
    <lineage>
        <taxon>Bacteria</taxon>
        <taxon>Bacillati</taxon>
        <taxon>Actinomycetota</taxon>
        <taxon>Actinomycetes</taxon>
        <taxon>Micrococcales</taxon>
        <taxon>Microbacteriaceae</taxon>
        <taxon>Microbacterium</taxon>
    </lineage>
</organism>
<reference evidence="3 4" key="1">
    <citation type="submission" date="2020-08" db="EMBL/GenBank/DDBJ databases">
        <title>Sequencing the genomes of 1000 actinobacteria strains.</title>
        <authorList>
            <person name="Klenk H.-P."/>
        </authorList>
    </citation>
    <scope>NUCLEOTIDE SEQUENCE [LARGE SCALE GENOMIC DNA]</scope>
    <source>
        <strain evidence="3 4">DSM 24947</strain>
    </source>
</reference>
<proteinExistence type="predicted"/>
<comment type="caution">
    <text evidence="3">The sequence shown here is derived from an EMBL/GenBank/DDBJ whole genome shotgun (WGS) entry which is preliminary data.</text>
</comment>
<protein>
    <submittedName>
        <fullName evidence="3">Sugar phosphate isomerase/epimerase</fullName>
    </submittedName>
</protein>
<dbReference type="EMBL" id="JACHMD010000001">
    <property type="protein sequence ID" value="MBB4665936.1"/>
    <property type="molecule type" value="Genomic_DNA"/>
</dbReference>
<dbReference type="AlphaFoldDB" id="A0A7W7BNJ9"/>
<dbReference type="PANTHER" id="PTHR12110:SF52">
    <property type="entry name" value="XYLOSE ISOMERASE"/>
    <property type="match status" value="1"/>
</dbReference>
<keyword evidence="4" id="KW-1185">Reference proteome</keyword>
<dbReference type="GO" id="GO:0016853">
    <property type="term" value="F:isomerase activity"/>
    <property type="evidence" value="ECO:0007669"/>
    <property type="project" value="UniProtKB-KW"/>
</dbReference>
<dbReference type="Gene3D" id="3.20.20.150">
    <property type="entry name" value="Divalent-metal-dependent TIM barrel enzymes"/>
    <property type="match status" value="1"/>
</dbReference>
<dbReference type="Pfam" id="PF01261">
    <property type="entry name" value="AP_endonuc_2"/>
    <property type="match status" value="1"/>
</dbReference>
<sequence>MTTIETPAPASDGLGVDQRLSLNQGTIKHADLATALRVTAEAGVRSIGLWREPVQEVGLATAASMLSDSGLRFSTHCRSGFFTMPEGPARRASIDDNLVAIDEAATLAAAGAPGSAAVLVLVAGGLPDGSRDLAGARERVRDAIGELAPHAAAAGVTLAIEPLHPMYATDRCVVSTLGQALDIAADFDPSVVGATVDTFHIFWDPDVYDSIERAGREGRIASYQVCDWKTPLPADVLLGRHYPGEGVIDLARLTRAVADTGYDGDVEVEIFNADVWASDPAEAVARTAATFAASVSPHLGR</sequence>
<dbReference type="InterPro" id="IPR050312">
    <property type="entry name" value="IolE/XylAMocC-like"/>
</dbReference>
<evidence type="ECO:0000313" key="4">
    <source>
        <dbReference type="Proteomes" id="UP000573729"/>
    </source>
</evidence>
<name>A0A7W7BNJ9_9MICO</name>
<dbReference type="InterPro" id="IPR036237">
    <property type="entry name" value="Xyl_isomerase-like_sf"/>
</dbReference>
<evidence type="ECO:0000256" key="1">
    <source>
        <dbReference type="ARBA" id="ARBA00023277"/>
    </source>
</evidence>
<gene>
    <name evidence="3" type="ORF">BKA24_000645</name>
</gene>
<feature type="domain" description="Xylose isomerase-like TIM barrel" evidence="2">
    <location>
        <begin position="37"/>
        <end position="290"/>
    </location>
</feature>
<evidence type="ECO:0000313" key="3">
    <source>
        <dbReference type="EMBL" id="MBB4665936.1"/>
    </source>
</evidence>
<keyword evidence="1" id="KW-0119">Carbohydrate metabolism</keyword>
<keyword evidence="3" id="KW-0413">Isomerase</keyword>
<dbReference type="SUPFAM" id="SSF51658">
    <property type="entry name" value="Xylose isomerase-like"/>
    <property type="match status" value="1"/>
</dbReference>
<dbReference type="Proteomes" id="UP000573729">
    <property type="component" value="Unassembled WGS sequence"/>
</dbReference>
<accession>A0A7W7BNJ9</accession>
<dbReference type="PANTHER" id="PTHR12110">
    <property type="entry name" value="HYDROXYPYRUVATE ISOMERASE"/>
    <property type="match status" value="1"/>
</dbReference>
<dbReference type="InterPro" id="IPR013022">
    <property type="entry name" value="Xyl_isomerase-like_TIM-brl"/>
</dbReference>
<evidence type="ECO:0000259" key="2">
    <source>
        <dbReference type="Pfam" id="PF01261"/>
    </source>
</evidence>
<dbReference type="RefSeq" id="WP_184215024.1">
    <property type="nucleotide sequence ID" value="NZ_JACHMD010000001.1"/>
</dbReference>